<keyword evidence="3" id="KW-1185">Reference proteome</keyword>
<dbReference type="InterPro" id="IPR004274">
    <property type="entry name" value="FCP1_dom"/>
</dbReference>
<dbReference type="Gene3D" id="3.40.50.1000">
    <property type="entry name" value="HAD superfamily/HAD-like"/>
    <property type="match status" value="1"/>
</dbReference>
<evidence type="ECO:0000313" key="3">
    <source>
        <dbReference type="Proteomes" id="UP000499080"/>
    </source>
</evidence>
<feature type="domain" description="FCP1 homology" evidence="1">
    <location>
        <begin position="6"/>
        <end position="141"/>
    </location>
</feature>
<dbReference type="InterPro" id="IPR023214">
    <property type="entry name" value="HAD_sf"/>
</dbReference>
<dbReference type="EMBL" id="BGPR01005754">
    <property type="protein sequence ID" value="GBN13113.1"/>
    <property type="molecule type" value="Genomic_DNA"/>
</dbReference>
<dbReference type="OrthoDB" id="6408731at2759"/>
<gene>
    <name evidence="2" type="ORF">AVEN_257693_1</name>
</gene>
<dbReference type="AlphaFoldDB" id="A0A4Y2LGP6"/>
<dbReference type="Proteomes" id="UP000499080">
    <property type="component" value="Unassembled WGS sequence"/>
</dbReference>
<dbReference type="Pfam" id="PF03031">
    <property type="entry name" value="NIF"/>
    <property type="match status" value="1"/>
</dbReference>
<reference evidence="2 3" key="1">
    <citation type="journal article" date="2019" name="Sci. Rep.">
        <title>Orb-weaving spider Araneus ventricosus genome elucidates the spidroin gene catalogue.</title>
        <authorList>
            <person name="Kono N."/>
            <person name="Nakamura H."/>
            <person name="Ohtoshi R."/>
            <person name="Moran D.A.P."/>
            <person name="Shinohara A."/>
            <person name="Yoshida Y."/>
            <person name="Fujiwara M."/>
            <person name="Mori M."/>
            <person name="Tomita M."/>
            <person name="Arakawa K."/>
        </authorList>
    </citation>
    <scope>NUCLEOTIDE SEQUENCE [LARGE SCALE GENOMIC DNA]</scope>
</reference>
<proteinExistence type="predicted"/>
<dbReference type="SUPFAM" id="SSF56784">
    <property type="entry name" value="HAD-like"/>
    <property type="match status" value="1"/>
</dbReference>
<organism evidence="2 3">
    <name type="scientific">Araneus ventricosus</name>
    <name type="common">Orbweaver spider</name>
    <name type="synonym">Epeira ventricosa</name>
    <dbReference type="NCBI Taxonomy" id="182803"/>
    <lineage>
        <taxon>Eukaryota</taxon>
        <taxon>Metazoa</taxon>
        <taxon>Ecdysozoa</taxon>
        <taxon>Arthropoda</taxon>
        <taxon>Chelicerata</taxon>
        <taxon>Arachnida</taxon>
        <taxon>Araneae</taxon>
        <taxon>Araneomorphae</taxon>
        <taxon>Entelegynae</taxon>
        <taxon>Araneoidea</taxon>
        <taxon>Araneidae</taxon>
        <taxon>Araneus</taxon>
    </lineage>
</organism>
<dbReference type="InterPro" id="IPR036412">
    <property type="entry name" value="HAD-like_sf"/>
</dbReference>
<comment type="caution">
    <text evidence="2">The sequence shown here is derived from an EMBL/GenBank/DDBJ whole genome shotgun (WGS) entry which is preliminary data.</text>
</comment>
<accession>A0A4Y2LGP6</accession>
<evidence type="ECO:0000313" key="2">
    <source>
        <dbReference type="EMBL" id="GBN13113.1"/>
    </source>
</evidence>
<sequence length="157" mass="18424">MNQKYVCVLDMDETLGFSSGDTFHVRPKLKTLLNLLRLIRADIILWSMGTDEYVQRTVNGFLPEISTHAYKLFARTECQYSQTFYRYKKASNHIRHMYPYSIFLIAVDDLVSENMDEHYDLRIHVPPYNKVNSCDKELVFVCEKIVNGIMELSNQDV</sequence>
<protein>
    <recommendedName>
        <fullName evidence="1">FCP1 homology domain-containing protein</fullName>
    </recommendedName>
</protein>
<name>A0A4Y2LGP6_ARAVE</name>
<evidence type="ECO:0000259" key="1">
    <source>
        <dbReference type="Pfam" id="PF03031"/>
    </source>
</evidence>